<dbReference type="STRING" id="154538.A0A1M2W0N8"/>
<accession>A0A1M2W0N8</accession>
<dbReference type="InterPro" id="IPR011047">
    <property type="entry name" value="Quinoprotein_ADH-like_sf"/>
</dbReference>
<gene>
    <name evidence="13" type="ORF">TRAPUB_10122</name>
</gene>
<dbReference type="InterPro" id="IPR015943">
    <property type="entry name" value="WD40/YVTN_repeat-like_dom_sf"/>
</dbReference>
<dbReference type="InterPro" id="IPR001680">
    <property type="entry name" value="WD40_rpt"/>
</dbReference>
<evidence type="ECO:0000256" key="5">
    <source>
        <dbReference type="ARBA" id="ARBA00022737"/>
    </source>
</evidence>
<dbReference type="SUPFAM" id="SSF50998">
    <property type="entry name" value="Quinoprotein alcohol dehydrogenase-like"/>
    <property type="match status" value="1"/>
</dbReference>
<evidence type="ECO:0000256" key="9">
    <source>
        <dbReference type="ARBA" id="ARBA00022989"/>
    </source>
</evidence>
<evidence type="ECO:0000256" key="8">
    <source>
        <dbReference type="ARBA" id="ARBA00022927"/>
    </source>
</evidence>
<evidence type="ECO:0000256" key="1">
    <source>
        <dbReference type="ARBA" id="ARBA00004648"/>
    </source>
</evidence>
<evidence type="ECO:0000256" key="10">
    <source>
        <dbReference type="ARBA" id="ARBA00023136"/>
    </source>
</evidence>
<evidence type="ECO:0000313" key="13">
    <source>
        <dbReference type="EMBL" id="OJT13356.1"/>
    </source>
</evidence>
<feature type="repeat" description="WD" evidence="11">
    <location>
        <begin position="218"/>
        <end position="248"/>
    </location>
</feature>
<feature type="transmembrane region" description="Helical" evidence="12">
    <location>
        <begin position="260"/>
        <end position="279"/>
    </location>
</feature>
<evidence type="ECO:0000256" key="6">
    <source>
        <dbReference type="ARBA" id="ARBA00022824"/>
    </source>
</evidence>
<keyword evidence="10 12" id="KW-0472">Membrane</keyword>
<dbReference type="GO" id="GO:0005085">
    <property type="term" value="F:guanyl-nucleotide exchange factor activity"/>
    <property type="evidence" value="ECO:0007669"/>
    <property type="project" value="InterPro"/>
</dbReference>
<evidence type="ECO:0000256" key="3">
    <source>
        <dbReference type="ARBA" id="ARBA00022574"/>
    </source>
</evidence>
<keyword evidence="4 12" id="KW-0812">Transmembrane</keyword>
<dbReference type="EMBL" id="MNAD01000413">
    <property type="protein sequence ID" value="OJT13356.1"/>
    <property type="molecule type" value="Genomic_DNA"/>
</dbReference>
<dbReference type="AlphaFoldDB" id="A0A1M2W0N8"/>
<name>A0A1M2W0N8_TRAPU</name>
<organism evidence="13 14">
    <name type="scientific">Trametes pubescens</name>
    <name type="common">White-rot fungus</name>
    <dbReference type="NCBI Taxonomy" id="154538"/>
    <lineage>
        <taxon>Eukaryota</taxon>
        <taxon>Fungi</taxon>
        <taxon>Dikarya</taxon>
        <taxon>Basidiomycota</taxon>
        <taxon>Agaricomycotina</taxon>
        <taxon>Agaricomycetes</taxon>
        <taxon>Polyporales</taxon>
        <taxon>Polyporaceae</taxon>
        <taxon>Trametes</taxon>
    </lineage>
</organism>
<sequence>MRTQHTAHSLPAFPVYSSAFVSPNEFVLGGGGGQSKTGIKNKILSILDYPTLEPAGPSIHLDKGEIFDATFSSKTLVVASTVNLFAYALSSDEDGGKEKEGKPAALELLKTVDRPELPGDDAGGSFRAVRYHPQDEKVLYTVVNTVPPRTRKKSSPRRAFLCKWDTDTWKVTFKRKISDRQVTCFDISPDGKLIAFGSSDLTVGVVDAHTFAPLLTILKSHDFPPTTLRFNPTSDMLISGSADNTVRIVAIPSTLGVTSWSTWILVVVALLIALFAVLAQQMQ</sequence>
<dbReference type="SMART" id="SM00320">
    <property type="entry name" value="WD40"/>
    <property type="match status" value="2"/>
</dbReference>
<keyword evidence="3 11" id="KW-0853">WD repeat</keyword>
<keyword evidence="7" id="KW-0931">ER-Golgi transport</keyword>
<dbReference type="Gene3D" id="2.130.10.10">
    <property type="entry name" value="YVTN repeat-like/Quinoprotein amine dehydrogenase"/>
    <property type="match status" value="1"/>
</dbReference>
<dbReference type="Proteomes" id="UP000184267">
    <property type="component" value="Unassembled WGS sequence"/>
</dbReference>
<comment type="caution">
    <text evidence="13">The sequence shown here is derived from an EMBL/GenBank/DDBJ whole genome shotgun (WGS) entry which is preliminary data.</text>
</comment>
<dbReference type="GO" id="GO:0006888">
    <property type="term" value="P:endoplasmic reticulum to Golgi vesicle-mediated transport"/>
    <property type="evidence" value="ECO:0007669"/>
    <property type="project" value="TreeGrafter"/>
</dbReference>
<keyword evidence="9 12" id="KW-1133">Transmembrane helix</keyword>
<dbReference type="PANTHER" id="PTHR23284:SF0">
    <property type="entry name" value="PROLACTIN REGULATORY ELEMENT-BINDING PROTEIN"/>
    <property type="match status" value="1"/>
</dbReference>
<keyword evidence="6" id="KW-0256">Endoplasmic reticulum</keyword>
<dbReference type="PROSITE" id="PS50082">
    <property type="entry name" value="WD_REPEATS_2"/>
    <property type="match status" value="1"/>
</dbReference>
<evidence type="ECO:0000256" key="4">
    <source>
        <dbReference type="ARBA" id="ARBA00022692"/>
    </source>
</evidence>
<keyword evidence="8" id="KW-0653">Protein transport</keyword>
<dbReference type="GO" id="GO:0015031">
    <property type="term" value="P:protein transport"/>
    <property type="evidence" value="ECO:0007669"/>
    <property type="project" value="UniProtKB-KW"/>
</dbReference>
<evidence type="ECO:0000256" key="7">
    <source>
        <dbReference type="ARBA" id="ARBA00022892"/>
    </source>
</evidence>
<dbReference type="Pfam" id="PF00400">
    <property type="entry name" value="WD40"/>
    <property type="match status" value="2"/>
</dbReference>
<reference evidence="13 14" key="1">
    <citation type="submission" date="2016-10" db="EMBL/GenBank/DDBJ databases">
        <title>Genome sequence of the basidiomycete white-rot fungus Trametes pubescens.</title>
        <authorList>
            <person name="Makela M.R."/>
            <person name="Granchi Z."/>
            <person name="Peng M."/>
            <person name="De Vries R.P."/>
            <person name="Grigoriev I."/>
            <person name="Riley R."/>
            <person name="Hilden K."/>
        </authorList>
    </citation>
    <scope>NUCLEOTIDE SEQUENCE [LARGE SCALE GENOMIC DNA]</scope>
    <source>
        <strain evidence="13 14">FBCC735</strain>
    </source>
</reference>
<dbReference type="OMA" id="MSIACHP"/>
<evidence type="ECO:0000313" key="14">
    <source>
        <dbReference type="Proteomes" id="UP000184267"/>
    </source>
</evidence>
<keyword evidence="14" id="KW-1185">Reference proteome</keyword>
<dbReference type="GO" id="GO:0005789">
    <property type="term" value="C:endoplasmic reticulum membrane"/>
    <property type="evidence" value="ECO:0007669"/>
    <property type="project" value="UniProtKB-SubCell"/>
</dbReference>
<comment type="subcellular location">
    <subcellularLocation>
        <location evidence="1">Endoplasmic reticulum membrane</location>
        <topology evidence="1">Single-pass type II membrane protein</topology>
    </subcellularLocation>
</comment>
<evidence type="ECO:0000256" key="12">
    <source>
        <dbReference type="SAM" id="Phobius"/>
    </source>
</evidence>
<dbReference type="OrthoDB" id="2013972at2759"/>
<keyword evidence="5" id="KW-0677">Repeat</keyword>
<evidence type="ECO:0000256" key="11">
    <source>
        <dbReference type="PROSITE-ProRule" id="PRU00221"/>
    </source>
</evidence>
<dbReference type="GO" id="GO:0003400">
    <property type="term" value="P:regulation of COPII vesicle coating"/>
    <property type="evidence" value="ECO:0007669"/>
    <property type="project" value="TreeGrafter"/>
</dbReference>
<protein>
    <submittedName>
        <fullName evidence="13">Uncharacterized protein</fullName>
    </submittedName>
</protein>
<evidence type="ECO:0000256" key="2">
    <source>
        <dbReference type="ARBA" id="ARBA00022448"/>
    </source>
</evidence>
<dbReference type="InterPro" id="IPR045260">
    <property type="entry name" value="Sec12-like"/>
</dbReference>
<proteinExistence type="predicted"/>
<keyword evidence="2" id="KW-0813">Transport</keyword>
<dbReference type="PANTHER" id="PTHR23284">
    <property type="entry name" value="PROLACTIN REGULATORY ELEMENT BINDING PROTEIN"/>
    <property type="match status" value="1"/>
</dbReference>